<evidence type="ECO:0000256" key="6">
    <source>
        <dbReference type="ARBA" id="ARBA00022840"/>
    </source>
</evidence>
<dbReference type="Gene3D" id="3.30.460.10">
    <property type="entry name" value="Beta Polymerase, domain 2"/>
    <property type="match status" value="1"/>
</dbReference>
<dbReference type="InterPro" id="IPR043519">
    <property type="entry name" value="NT_sf"/>
</dbReference>
<dbReference type="PANTHER" id="PTHR33571">
    <property type="entry name" value="SSL8005 PROTEIN"/>
    <property type="match status" value="1"/>
</dbReference>
<keyword evidence="2 9" id="KW-0808">Transferase</keyword>
<keyword evidence="3" id="KW-0548">Nucleotidyltransferase</keyword>
<sequence length="156" mass="17028">MTLLLEYEEATRDAERARLRRVLAARAMLLEGQSQRDLAKQLGVTQPAVSYQVARERTDGARPSDLIAAGGAVLRQVAESRGFTDLAVFGSAARGDDQADSDVDLLVQPPAGADLFAMIRLEEAFETILGREVDLVSYGGLDSRLDRDILRELVLL</sequence>
<keyword evidence="6" id="KW-0067">ATP-binding</keyword>
<dbReference type="PANTHER" id="PTHR33571:SF14">
    <property type="entry name" value="PROTEIN ADENYLYLTRANSFERASE MJ0435-RELATED"/>
    <property type="match status" value="1"/>
</dbReference>
<dbReference type="SUPFAM" id="SSF81301">
    <property type="entry name" value="Nucleotidyltransferase"/>
    <property type="match status" value="1"/>
</dbReference>
<dbReference type="CDD" id="cd05403">
    <property type="entry name" value="NT_KNTase_like"/>
    <property type="match status" value="1"/>
</dbReference>
<evidence type="ECO:0000256" key="5">
    <source>
        <dbReference type="ARBA" id="ARBA00022741"/>
    </source>
</evidence>
<evidence type="ECO:0000313" key="9">
    <source>
        <dbReference type="EMBL" id="TQL62036.1"/>
    </source>
</evidence>
<comment type="caution">
    <text evidence="9">The sequence shown here is derived from an EMBL/GenBank/DDBJ whole genome shotgun (WGS) entry which is preliminary data.</text>
</comment>
<keyword evidence="7" id="KW-0460">Magnesium</keyword>
<dbReference type="InterPro" id="IPR052038">
    <property type="entry name" value="Type-VII_TA_antitoxin"/>
</dbReference>
<keyword evidence="4" id="KW-0479">Metal-binding</keyword>
<evidence type="ECO:0000256" key="4">
    <source>
        <dbReference type="ARBA" id="ARBA00022723"/>
    </source>
</evidence>
<dbReference type="AlphaFoldDB" id="A0A542ZP48"/>
<name>A0A542ZP48_RARFA</name>
<dbReference type="InterPro" id="IPR041633">
    <property type="entry name" value="Polbeta"/>
</dbReference>
<dbReference type="EMBL" id="VFOS01000002">
    <property type="protein sequence ID" value="TQL62036.1"/>
    <property type="molecule type" value="Genomic_DNA"/>
</dbReference>
<evidence type="ECO:0000256" key="1">
    <source>
        <dbReference type="ARBA" id="ARBA00001946"/>
    </source>
</evidence>
<evidence type="ECO:0000256" key="7">
    <source>
        <dbReference type="ARBA" id="ARBA00022842"/>
    </source>
</evidence>
<organism evidence="9 10">
    <name type="scientific">Rarobacter faecitabidus</name>
    <dbReference type="NCBI Taxonomy" id="13243"/>
    <lineage>
        <taxon>Bacteria</taxon>
        <taxon>Bacillati</taxon>
        <taxon>Actinomycetota</taxon>
        <taxon>Actinomycetes</taxon>
        <taxon>Micrococcales</taxon>
        <taxon>Rarobacteraceae</taxon>
        <taxon>Rarobacter</taxon>
    </lineage>
</organism>
<keyword evidence="5" id="KW-0547">Nucleotide-binding</keyword>
<gene>
    <name evidence="9" type="ORF">FB461_1669</name>
</gene>
<dbReference type="OrthoDB" id="9803128at2"/>
<dbReference type="Pfam" id="PF18765">
    <property type="entry name" value="Polbeta"/>
    <property type="match status" value="1"/>
</dbReference>
<dbReference type="Proteomes" id="UP000315389">
    <property type="component" value="Unassembled WGS sequence"/>
</dbReference>
<dbReference type="GO" id="GO:0046872">
    <property type="term" value="F:metal ion binding"/>
    <property type="evidence" value="ECO:0007669"/>
    <property type="project" value="UniProtKB-KW"/>
</dbReference>
<keyword evidence="10" id="KW-1185">Reference proteome</keyword>
<evidence type="ECO:0000259" key="8">
    <source>
        <dbReference type="Pfam" id="PF18765"/>
    </source>
</evidence>
<reference evidence="9 10" key="1">
    <citation type="submission" date="2019-06" db="EMBL/GenBank/DDBJ databases">
        <title>Sequencing the genomes of 1000 actinobacteria strains.</title>
        <authorList>
            <person name="Klenk H.-P."/>
        </authorList>
    </citation>
    <scope>NUCLEOTIDE SEQUENCE [LARGE SCALE GENOMIC DNA]</scope>
    <source>
        <strain evidence="9 10">DSM 4813</strain>
    </source>
</reference>
<dbReference type="GO" id="GO:0016779">
    <property type="term" value="F:nucleotidyltransferase activity"/>
    <property type="evidence" value="ECO:0007669"/>
    <property type="project" value="UniProtKB-KW"/>
</dbReference>
<dbReference type="GO" id="GO:0005524">
    <property type="term" value="F:ATP binding"/>
    <property type="evidence" value="ECO:0007669"/>
    <property type="project" value="UniProtKB-KW"/>
</dbReference>
<comment type="cofactor">
    <cofactor evidence="1">
        <name>Mg(2+)</name>
        <dbReference type="ChEBI" id="CHEBI:18420"/>
    </cofactor>
</comment>
<accession>A0A542ZP48</accession>
<evidence type="ECO:0000256" key="3">
    <source>
        <dbReference type="ARBA" id="ARBA00022695"/>
    </source>
</evidence>
<proteinExistence type="predicted"/>
<evidence type="ECO:0000256" key="2">
    <source>
        <dbReference type="ARBA" id="ARBA00022679"/>
    </source>
</evidence>
<evidence type="ECO:0000313" key="10">
    <source>
        <dbReference type="Proteomes" id="UP000315389"/>
    </source>
</evidence>
<dbReference type="RefSeq" id="WP_142120969.1">
    <property type="nucleotide sequence ID" value="NZ_BAAASV010000002.1"/>
</dbReference>
<protein>
    <submittedName>
        <fullName evidence="9">Putative nucleotidyltransferase</fullName>
    </submittedName>
</protein>
<feature type="domain" description="Polymerase beta nucleotidyltransferase" evidence="8">
    <location>
        <begin position="87"/>
        <end position="153"/>
    </location>
</feature>